<dbReference type="HAMAP" id="MF_00368">
    <property type="entry name" value="Ribosomal_bL12"/>
    <property type="match status" value="1"/>
</dbReference>
<dbReference type="SUPFAM" id="SSF48300">
    <property type="entry name" value="Ribosomal protein L7/12, oligomerisation (N-terminal) domain"/>
    <property type="match status" value="1"/>
</dbReference>
<dbReference type="InterPro" id="IPR014719">
    <property type="entry name" value="Ribosomal_bL12_C/ClpS-like"/>
</dbReference>
<organism evidence="7 8">
    <name type="scientific">Anabaenopsis circularis NIES-21</name>
    <dbReference type="NCBI Taxonomy" id="1085406"/>
    <lineage>
        <taxon>Bacteria</taxon>
        <taxon>Bacillati</taxon>
        <taxon>Cyanobacteriota</taxon>
        <taxon>Cyanophyceae</taxon>
        <taxon>Nostocales</taxon>
        <taxon>Nodulariaceae</taxon>
        <taxon>Anabaenopsis</taxon>
    </lineage>
</organism>
<dbReference type="FunFam" id="3.30.1390.10:FF:000001">
    <property type="entry name" value="50S ribosomal protein L7/L12"/>
    <property type="match status" value="1"/>
</dbReference>
<dbReference type="PANTHER" id="PTHR45987:SF4">
    <property type="entry name" value="LARGE RIBOSOMAL SUBUNIT PROTEIN BL12M"/>
    <property type="match status" value="1"/>
</dbReference>
<keyword evidence="8" id="KW-1185">Reference proteome</keyword>
<dbReference type="PANTHER" id="PTHR45987">
    <property type="entry name" value="39S RIBOSOMAL PROTEIN L12"/>
    <property type="match status" value="1"/>
</dbReference>
<keyword evidence="3 4" id="KW-0687">Ribonucleoprotein</keyword>
<gene>
    <name evidence="4 7" type="primary">rpl12</name>
    <name evidence="4" type="synonym">rplL</name>
    <name evidence="7" type="ORF">NIES21_16500</name>
</gene>
<dbReference type="Pfam" id="PF16320">
    <property type="entry name" value="Ribosomal_L12_N"/>
    <property type="match status" value="1"/>
</dbReference>
<feature type="domain" description="Large ribosomal subunit protein bL12 oligomerization" evidence="6">
    <location>
        <begin position="7"/>
        <end position="35"/>
    </location>
</feature>
<comment type="function">
    <text evidence="4">Forms part of the ribosomal stalk which helps the ribosome interact with GTP-bound translation factors. Is thus essential for accurate translation.</text>
</comment>
<dbReference type="InterPro" id="IPR008932">
    <property type="entry name" value="Ribosomal_bL12_oligo"/>
</dbReference>
<evidence type="ECO:0000256" key="3">
    <source>
        <dbReference type="ARBA" id="ARBA00023274"/>
    </source>
</evidence>
<proteinExistence type="inferred from homology"/>
<dbReference type="GO" id="GO:0022625">
    <property type="term" value="C:cytosolic large ribosomal subunit"/>
    <property type="evidence" value="ECO:0007669"/>
    <property type="project" value="TreeGrafter"/>
</dbReference>
<dbReference type="InterPro" id="IPR000206">
    <property type="entry name" value="Ribosomal_bL12"/>
</dbReference>
<dbReference type="Pfam" id="PF00542">
    <property type="entry name" value="Ribosomal_L12"/>
    <property type="match status" value="1"/>
</dbReference>
<dbReference type="EMBL" id="AP018174">
    <property type="protein sequence ID" value="BAY15829.1"/>
    <property type="molecule type" value="Genomic_DNA"/>
</dbReference>
<dbReference type="OrthoDB" id="9811748at2"/>
<name>A0A1Z4GED6_9CYAN</name>
<dbReference type="GO" id="GO:0003735">
    <property type="term" value="F:structural constituent of ribosome"/>
    <property type="evidence" value="ECO:0007669"/>
    <property type="project" value="InterPro"/>
</dbReference>
<reference evidence="7 8" key="1">
    <citation type="submission" date="2017-06" db="EMBL/GenBank/DDBJ databases">
        <title>Genome sequencing of cyanobaciteial culture collection at National Institute for Environmental Studies (NIES).</title>
        <authorList>
            <person name="Hirose Y."/>
            <person name="Shimura Y."/>
            <person name="Fujisawa T."/>
            <person name="Nakamura Y."/>
            <person name="Kawachi M."/>
        </authorList>
    </citation>
    <scope>NUCLEOTIDE SEQUENCE [LARGE SCALE GENOMIC DNA]</scope>
    <source>
        <strain evidence="7 8">NIES-21</strain>
    </source>
</reference>
<comment type="similarity">
    <text evidence="1 4">Belongs to the bacterial ribosomal protein bL12 family.</text>
</comment>
<dbReference type="Proteomes" id="UP000218287">
    <property type="component" value="Chromosome"/>
</dbReference>
<dbReference type="InterPro" id="IPR013823">
    <property type="entry name" value="Ribosomal_bL12_C"/>
</dbReference>
<evidence type="ECO:0000256" key="1">
    <source>
        <dbReference type="ARBA" id="ARBA00007197"/>
    </source>
</evidence>
<evidence type="ECO:0000256" key="2">
    <source>
        <dbReference type="ARBA" id="ARBA00022980"/>
    </source>
</evidence>
<evidence type="ECO:0000313" key="7">
    <source>
        <dbReference type="EMBL" id="BAY15829.1"/>
    </source>
</evidence>
<evidence type="ECO:0000259" key="6">
    <source>
        <dbReference type="Pfam" id="PF16320"/>
    </source>
</evidence>
<dbReference type="Gene3D" id="1.20.5.710">
    <property type="entry name" value="Single helix bin"/>
    <property type="match status" value="1"/>
</dbReference>
<dbReference type="SUPFAM" id="SSF54736">
    <property type="entry name" value="ClpS-like"/>
    <property type="match status" value="1"/>
</dbReference>
<protein>
    <recommendedName>
        <fullName evidence="4">Large ribosomal subunit protein bL12</fullName>
    </recommendedName>
</protein>
<comment type="subunit">
    <text evidence="4">Homodimer. Part of the ribosomal stalk of the 50S ribosomal subunit. Forms a multimeric L10(L12)X complex, where L10 forms an elongated spine to which 2 to 4 L12 dimers bind in a sequential fashion. Binds GTP-bound translation factors.</text>
</comment>
<dbReference type="InterPro" id="IPR036235">
    <property type="entry name" value="Ribosomal_bL12_oligo_N_sf"/>
</dbReference>
<keyword evidence="2 4" id="KW-0689">Ribosomal protein</keyword>
<feature type="domain" description="Large ribosomal subunit protein bL12 C-terminal" evidence="5">
    <location>
        <begin position="59"/>
        <end position="126"/>
    </location>
</feature>
<dbReference type="NCBIfam" id="TIGR00855">
    <property type="entry name" value="L12"/>
    <property type="match status" value="1"/>
</dbReference>
<accession>A0A1Z4GED6</accession>
<dbReference type="Gene3D" id="3.30.1390.10">
    <property type="match status" value="1"/>
</dbReference>
<evidence type="ECO:0000259" key="5">
    <source>
        <dbReference type="Pfam" id="PF00542"/>
    </source>
</evidence>
<evidence type="ECO:0000256" key="4">
    <source>
        <dbReference type="HAMAP-Rule" id="MF_00368"/>
    </source>
</evidence>
<sequence length="126" mass="13984">MSVKTLEILEQLKSLTANETTQLVKQIEATFNVDSSTPKLVRIGKRDEDEIQPQIQTEFDVLLVSVPAEKKITLLKVIRTLTGMGLKEAKYFVDSLPQVVQSGLDQEAAETLKQQLEETGAVVSLK</sequence>
<dbReference type="CDD" id="cd00387">
    <property type="entry name" value="Ribosomal_L7_L12"/>
    <property type="match status" value="1"/>
</dbReference>
<dbReference type="AlphaFoldDB" id="A0A1Z4GED6"/>
<dbReference type="GO" id="GO:0003729">
    <property type="term" value="F:mRNA binding"/>
    <property type="evidence" value="ECO:0007669"/>
    <property type="project" value="TreeGrafter"/>
</dbReference>
<dbReference type="GO" id="GO:0006412">
    <property type="term" value="P:translation"/>
    <property type="evidence" value="ECO:0007669"/>
    <property type="project" value="UniProtKB-UniRule"/>
</dbReference>
<evidence type="ECO:0000313" key="8">
    <source>
        <dbReference type="Proteomes" id="UP000218287"/>
    </source>
</evidence>